<dbReference type="InterPro" id="IPR035905">
    <property type="entry name" value="Barstar-like_sf"/>
</dbReference>
<accession>A0ABS1NRB8</accession>
<feature type="domain" description="Barstar (barnase inhibitor)" evidence="2">
    <location>
        <begin position="11"/>
        <end position="103"/>
    </location>
</feature>
<keyword evidence="4" id="KW-1185">Reference proteome</keyword>
<dbReference type="Pfam" id="PF01337">
    <property type="entry name" value="Barstar"/>
    <property type="match status" value="1"/>
</dbReference>
<dbReference type="SUPFAM" id="SSF52038">
    <property type="entry name" value="Barstar-related"/>
    <property type="match status" value="1"/>
</dbReference>
<evidence type="ECO:0000256" key="1">
    <source>
        <dbReference type="ARBA" id="ARBA00006845"/>
    </source>
</evidence>
<evidence type="ECO:0000259" key="2">
    <source>
        <dbReference type="Pfam" id="PF01337"/>
    </source>
</evidence>
<comment type="similarity">
    <text evidence="1">Belongs to the barstar family.</text>
</comment>
<gene>
    <name evidence="3" type="ORF">JK363_39335</name>
</gene>
<dbReference type="Gene3D" id="3.30.370.10">
    <property type="entry name" value="Barstar-like"/>
    <property type="match status" value="1"/>
</dbReference>
<name>A0ABS1NRB8_9ACTN</name>
<protein>
    <submittedName>
        <fullName evidence="3">Barstar family protein</fullName>
    </submittedName>
</protein>
<reference evidence="3 4" key="1">
    <citation type="submission" date="2021-01" db="EMBL/GenBank/DDBJ databases">
        <title>WGS of actinomycetes isolated from Thailand.</title>
        <authorList>
            <person name="Thawai C."/>
        </authorList>
    </citation>
    <scope>NUCLEOTIDE SEQUENCE [LARGE SCALE GENOMIC DNA]</scope>
    <source>
        <strain evidence="3 4">CA1R205</strain>
    </source>
</reference>
<dbReference type="Proteomes" id="UP000634229">
    <property type="component" value="Unassembled WGS sequence"/>
</dbReference>
<dbReference type="EMBL" id="JAERRF010000050">
    <property type="protein sequence ID" value="MBL1102549.1"/>
    <property type="molecule type" value="Genomic_DNA"/>
</dbReference>
<sequence length="108" mass="11574">MAAMTGPTPALSLNLDGVSDKDGLLLRCAQDLRFPDWFGHNWDALADCLTDLSWWGEAGGFLLHVRGWSAFREAAPEAAAIASDILADTVAYWAARGTPMTVHCADAP</sequence>
<organism evidence="3 4">
    <name type="scientific">Streptomyces coffeae</name>
    <dbReference type="NCBI Taxonomy" id="621382"/>
    <lineage>
        <taxon>Bacteria</taxon>
        <taxon>Bacillati</taxon>
        <taxon>Actinomycetota</taxon>
        <taxon>Actinomycetes</taxon>
        <taxon>Kitasatosporales</taxon>
        <taxon>Streptomycetaceae</taxon>
        <taxon>Streptomyces</taxon>
    </lineage>
</organism>
<evidence type="ECO:0000313" key="3">
    <source>
        <dbReference type="EMBL" id="MBL1102549.1"/>
    </source>
</evidence>
<comment type="caution">
    <text evidence="3">The sequence shown here is derived from an EMBL/GenBank/DDBJ whole genome shotgun (WGS) entry which is preliminary data.</text>
</comment>
<evidence type="ECO:0000313" key="4">
    <source>
        <dbReference type="Proteomes" id="UP000634229"/>
    </source>
</evidence>
<proteinExistence type="inferred from homology"/>
<dbReference type="InterPro" id="IPR000468">
    <property type="entry name" value="Barstar"/>
</dbReference>